<dbReference type="KEGG" id="ehn:H9Q80_17920"/>
<dbReference type="GO" id="GO:0016791">
    <property type="term" value="F:phosphatase activity"/>
    <property type="evidence" value="ECO:0007669"/>
    <property type="project" value="TreeGrafter"/>
</dbReference>
<proteinExistence type="predicted"/>
<dbReference type="PROSITE" id="PS01229">
    <property type="entry name" value="COF_2"/>
    <property type="match status" value="1"/>
</dbReference>
<dbReference type="AlphaFoldDB" id="A0A7G9GMR4"/>
<dbReference type="InterPro" id="IPR006379">
    <property type="entry name" value="HAD-SF_hydro_IIB"/>
</dbReference>
<dbReference type="InterPro" id="IPR036412">
    <property type="entry name" value="HAD-like_sf"/>
</dbReference>
<dbReference type="PANTHER" id="PTHR10000:SF25">
    <property type="entry name" value="PHOSPHATASE YKRA-RELATED"/>
    <property type="match status" value="1"/>
</dbReference>
<dbReference type="InterPro" id="IPR023214">
    <property type="entry name" value="HAD_sf"/>
</dbReference>
<organism evidence="1 2">
    <name type="scientific">[Eubacterium] hominis</name>
    <dbReference type="NCBI Taxonomy" id="2764325"/>
    <lineage>
        <taxon>Bacteria</taxon>
        <taxon>Bacillati</taxon>
        <taxon>Bacillota</taxon>
        <taxon>Erysipelotrichia</taxon>
        <taxon>Erysipelotrichales</taxon>
        <taxon>Erysipelotrichaceae</taxon>
        <taxon>Amedibacillus</taxon>
    </lineage>
</organism>
<keyword evidence="1" id="KW-0378">Hydrolase</keyword>
<dbReference type="GO" id="GO:0000287">
    <property type="term" value="F:magnesium ion binding"/>
    <property type="evidence" value="ECO:0007669"/>
    <property type="project" value="TreeGrafter"/>
</dbReference>
<name>A0A7G9GMR4_9FIRM</name>
<dbReference type="GO" id="GO:0005829">
    <property type="term" value="C:cytosol"/>
    <property type="evidence" value="ECO:0007669"/>
    <property type="project" value="TreeGrafter"/>
</dbReference>
<gene>
    <name evidence="1" type="ORF">H9Q80_17920</name>
</gene>
<dbReference type="RefSeq" id="WP_117453729.1">
    <property type="nucleotide sequence ID" value="NZ_CP060636.1"/>
</dbReference>
<keyword evidence="2" id="KW-1185">Reference proteome</keyword>
<dbReference type="EMBL" id="CP060636">
    <property type="protein sequence ID" value="QNM12096.1"/>
    <property type="molecule type" value="Genomic_DNA"/>
</dbReference>
<dbReference type="NCBIfam" id="TIGR01484">
    <property type="entry name" value="HAD-SF-IIB"/>
    <property type="match status" value="1"/>
</dbReference>
<dbReference type="PANTHER" id="PTHR10000">
    <property type="entry name" value="PHOSPHOSERINE PHOSPHATASE"/>
    <property type="match status" value="1"/>
</dbReference>
<evidence type="ECO:0000313" key="2">
    <source>
        <dbReference type="Proteomes" id="UP000515856"/>
    </source>
</evidence>
<dbReference type="Proteomes" id="UP000515856">
    <property type="component" value="Chromosome"/>
</dbReference>
<protein>
    <submittedName>
        <fullName evidence="1">HAD-IIB family hydrolase</fullName>
    </submittedName>
</protein>
<dbReference type="SUPFAM" id="SSF56784">
    <property type="entry name" value="HAD-like"/>
    <property type="match status" value="1"/>
</dbReference>
<dbReference type="Pfam" id="PF08282">
    <property type="entry name" value="Hydrolase_3"/>
    <property type="match status" value="1"/>
</dbReference>
<dbReference type="Gene3D" id="3.40.50.1000">
    <property type="entry name" value="HAD superfamily/HAD-like"/>
    <property type="match status" value="1"/>
</dbReference>
<evidence type="ECO:0000313" key="1">
    <source>
        <dbReference type="EMBL" id="QNM12096.1"/>
    </source>
</evidence>
<dbReference type="Gene3D" id="3.30.1240.10">
    <property type="match status" value="1"/>
</dbReference>
<reference evidence="1 2" key="1">
    <citation type="submission" date="2020-08" db="EMBL/GenBank/DDBJ databases">
        <authorList>
            <person name="Liu C."/>
            <person name="Sun Q."/>
        </authorList>
    </citation>
    <scope>NUCLEOTIDE SEQUENCE [LARGE SCALE GENOMIC DNA]</scope>
    <source>
        <strain evidence="1 2">NSJ-61</strain>
    </source>
</reference>
<sequence>MQKKYFFFDIDGTLTSVKNGLVPNSTKKAVQLAKQQGHFVAIATGRPYYFTKAVAEEVGIEHLVCNGGNDLYVNHECIRHTSLDRAFSLAVIDECLKKDISFCVSVEDSLKRITHNDRFTKDLYGDPCIGDLEIIENIDYHQFPQFERIIIAMPAGREKTLDVFQKYPLPMRYHPNSCIIEPDHKDEGIRDMIKQLKGKHEDVVVFGDGRNDIKMFQVAAFSIAMGNAIDEVKNVADYVTKDSDQDGIYEAMKHFGWI</sequence>
<accession>A0A7G9GMR4</accession>